<evidence type="ECO:0000256" key="6">
    <source>
        <dbReference type="ARBA" id="ARBA00023125"/>
    </source>
</evidence>
<dbReference type="Pfam" id="PF12547">
    <property type="entry name" value="ATXN-1_C"/>
    <property type="match status" value="1"/>
</dbReference>
<evidence type="ECO:0000256" key="1">
    <source>
        <dbReference type="ARBA" id="ARBA00004123"/>
    </source>
</evidence>
<dbReference type="Pfam" id="PF08517">
    <property type="entry name" value="AXH"/>
    <property type="match status" value="1"/>
</dbReference>
<feature type="compositionally biased region" description="Low complexity" evidence="9">
    <location>
        <begin position="72"/>
        <end position="88"/>
    </location>
</feature>
<dbReference type="GO" id="GO:0003723">
    <property type="term" value="F:RNA binding"/>
    <property type="evidence" value="ECO:0007669"/>
    <property type="project" value="InterPro"/>
</dbReference>
<feature type="compositionally biased region" description="Basic and acidic residues" evidence="9">
    <location>
        <begin position="233"/>
        <end position="254"/>
    </location>
</feature>
<dbReference type="GO" id="GO:0003677">
    <property type="term" value="F:DNA binding"/>
    <property type="evidence" value="ECO:0007669"/>
    <property type="project" value="UniProtKB-KW"/>
</dbReference>
<dbReference type="InterPro" id="IPR020997">
    <property type="entry name" value="Ataxin-1_N"/>
</dbReference>
<dbReference type="InterPro" id="IPR036096">
    <property type="entry name" value="Ataxin_AXH_dom_sf"/>
</dbReference>
<evidence type="ECO:0000256" key="4">
    <source>
        <dbReference type="ARBA" id="ARBA00022553"/>
    </source>
</evidence>
<feature type="domain" description="AXH" evidence="10">
    <location>
        <begin position="521"/>
        <end position="653"/>
    </location>
</feature>
<evidence type="ECO:0000256" key="8">
    <source>
        <dbReference type="ARBA" id="ARBA00023242"/>
    </source>
</evidence>
<organism evidence="11 12">
    <name type="scientific">Gambusia affinis</name>
    <name type="common">Western mosquitofish</name>
    <name type="synonym">Heterandria affinis</name>
    <dbReference type="NCBI Taxonomy" id="33528"/>
    <lineage>
        <taxon>Eukaryota</taxon>
        <taxon>Metazoa</taxon>
        <taxon>Chordata</taxon>
        <taxon>Craniata</taxon>
        <taxon>Vertebrata</taxon>
        <taxon>Euteleostomi</taxon>
        <taxon>Actinopterygii</taxon>
        <taxon>Neopterygii</taxon>
        <taxon>Teleostei</taxon>
        <taxon>Neoteleostei</taxon>
        <taxon>Acanthomorphata</taxon>
        <taxon>Ovalentaria</taxon>
        <taxon>Atherinomorphae</taxon>
        <taxon>Cyprinodontiformes</taxon>
        <taxon>Poeciliidae</taxon>
        <taxon>Poeciliinae</taxon>
        <taxon>Gambusia</taxon>
    </lineage>
</organism>
<dbReference type="SMART" id="SM00536">
    <property type="entry name" value="AXH"/>
    <property type="match status" value="1"/>
</dbReference>
<dbReference type="GO" id="GO:0007399">
    <property type="term" value="P:nervous system development"/>
    <property type="evidence" value="ECO:0007669"/>
    <property type="project" value="TreeGrafter"/>
</dbReference>
<reference evidence="11 12" key="1">
    <citation type="journal article" date="2018" name="G3 (Bethesda)">
        <title>A High-Quality Reference Genome for the Invasive Mosquitofish Gambusia affinis Using a Chicago Library.</title>
        <authorList>
            <person name="Hoffberg S.L."/>
            <person name="Troendle N.J."/>
            <person name="Glenn T.C."/>
            <person name="Mahmud O."/>
            <person name="Louha S."/>
            <person name="Chalopin D."/>
            <person name="Bennetzen J.L."/>
            <person name="Mauricio R."/>
        </authorList>
    </citation>
    <scope>NUCLEOTIDE SEQUENCE [LARGE SCALE GENOMIC DNA]</scope>
    <source>
        <strain evidence="11">NE01/NJP1002.9</strain>
        <tissue evidence="11">Muscle</tissue>
    </source>
</reference>
<comment type="subcellular location">
    <subcellularLocation>
        <location evidence="1">Nucleus</location>
    </subcellularLocation>
</comment>
<protein>
    <recommendedName>
        <fullName evidence="10">AXH domain-containing protein</fullName>
    </recommendedName>
</protein>
<keyword evidence="7" id="KW-0804">Transcription</keyword>
<proteinExistence type="inferred from homology"/>
<gene>
    <name evidence="11" type="ORF">CCH79_00008773</name>
</gene>
<feature type="compositionally biased region" description="Pro residues" evidence="9">
    <location>
        <begin position="137"/>
        <end position="147"/>
    </location>
</feature>
<evidence type="ECO:0000256" key="5">
    <source>
        <dbReference type="ARBA" id="ARBA00023015"/>
    </source>
</evidence>
<evidence type="ECO:0000256" key="9">
    <source>
        <dbReference type="SAM" id="MobiDB-lite"/>
    </source>
</evidence>
<feature type="compositionally biased region" description="Low complexity" evidence="9">
    <location>
        <begin position="742"/>
        <end position="752"/>
    </location>
</feature>
<comment type="caution">
    <text evidence="11">The sequence shown here is derived from an EMBL/GenBank/DDBJ whole genome shotgun (WGS) entry which is preliminary data.</text>
</comment>
<keyword evidence="5" id="KW-0805">Transcription regulation</keyword>
<feature type="compositionally biased region" description="Polar residues" evidence="9">
    <location>
        <begin position="196"/>
        <end position="208"/>
    </location>
</feature>
<name>A0A315UY79_GAMAF</name>
<feature type="compositionally biased region" description="Polar residues" evidence="9">
    <location>
        <begin position="654"/>
        <end position="671"/>
    </location>
</feature>
<dbReference type="AlphaFoldDB" id="A0A315UY79"/>
<evidence type="ECO:0000256" key="2">
    <source>
        <dbReference type="ARBA" id="ARBA00007348"/>
    </source>
</evidence>
<evidence type="ECO:0000259" key="10">
    <source>
        <dbReference type="PROSITE" id="PS51148"/>
    </source>
</evidence>
<dbReference type="InterPro" id="IPR003652">
    <property type="entry name" value="Ataxin_AXH_dom"/>
</dbReference>
<dbReference type="Proteomes" id="UP000250572">
    <property type="component" value="Unassembled WGS sequence"/>
</dbReference>
<feature type="region of interest" description="Disordered" evidence="9">
    <location>
        <begin position="654"/>
        <end position="784"/>
    </location>
</feature>
<feature type="region of interest" description="Disordered" evidence="9">
    <location>
        <begin position="318"/>
        <end position="357"/>
    </location>
</feature>
<keyword evidence="3" id="KW-0678">Repressor</keyword>
<dbReference type="STRING" id="33528.ENSGAFP00000015603"/>
<dbReference type="GO" id="GO:0000122">
    <property type="term" value="P:negative regulation of transcription by RNA polymerase II"/>
    <property type="evidence" value="ECO:0007669"/>
    <property type="project" value="TreeGrafter"/>
</dbReference>
<dbReference type="GO" id="GO:0005634">
    <property type="term" value="C:nucleus"/>
    <property type="evidence" value="ECO:0007669"/>
    <property type="project" value="UniProtKB-SubCell"/>
</dbReference>
<feature type="compositionally biased region" description="Polar residues" evidence="9">
    <location>
        <begin position="52"/>
        <end position="66"/>
    </location>
</feature>
<feature type="region of interest" description="Disordered" evidence="9">
    <location>
        <begin position="1"/>
        <end position="88"/>
    </location>
</feature>
<dbReference type="SUPFAM" id="SSF102031">
    <property type="entry name" value="AXH domain"/>
    <property type="match status" value="1"/>
</dbReference>
<feature type="compositionally biased region" description="Polar residues" evidence="9">
    <location>
        <begin position="163"/>
        <end position="181"/>
    </location>
</feature>
<dbReference type="PANTHER" id="PTHR13392">
    <property type="entry name" value="ATAXIN 1"/>
    <property type="match status" value="1"/>
</dbReference>
<sequence>MKSNQERSNECLPPKKRGTSNTLPPESRSPAIPPVHDRPENTACYVSAAGGNESNITAHHSSNKTDGPQYKSPSTLSDSSTSSSSLRLVSSLPTVYTSPLSQSTIGGTVHYTQLPPNMQFIASSYTTPYTSYISPQILPPPLPPPPLSSSSTTQRPSYSESSPAQTLVTKQEQHRASSGRTSMPPPSTDPFPHHIQMSTSPRTVSSPHHQGGTHLPSQSMHHHQSFGKYTDGYSRKEEGIRHRELHNGELERGRRFGPPPEPGILKSGGKSREDRSSLSSFEARHLVLPSEYSTHDHLGLRTSVMLIPNSHGDHQLVPPRASPEKLTASTPTHLEKGSMGKPVSRPPSSSNTTCSFTFPPPLSADSLKAAVSTLPPQTVIQTTHNASEPLSMGLPSTSIYSQQPLIGYITGGSGSSYHTGLQQHLLIPGTQPVIIPVSGGGVPTLEPATSHITSSTQAAPFPATLPHTYIAATAPKGETVETQSGSFHVAAPGAVVQAQLHLPIVPAPPGLVAASTPPAHSSTVVSPSLPPYFIKGSIIQLADGELKRVEDLKTEDFIQSAEISSELKIDSSTVERIEGSHTSPNFAVVQFSVGEHHTQVSVEVLLEYPFFVFGQGWSSCCPDRTTQLLELPCTKLSVGDVCISLTLKNLKNGSLKKTQSPEPENNTSVPHSSHGHLKPPRAISEASQSCSVGNSRHRERENGISQRGSGESGNGSGGDSRVENGDLMFGERGSVSKGQVARSTDPSSSKPSGSRKRRWSAPEGRKVEKSEEEPPLTLPKPSFIPHDVKVSIEGRSFPSLSEHLAGLLRDTDEGGSPTQLLEFGRSHVGARGTKSPQDIPDDTSSHLLPLSASRLLTPNQLEQLRLESDPVLVMRPPTSERLFRLLLLGLNRTSLKSSLRSASTRGILDAHNTDDEALLRKAAAAAVVDGAEPQPPNPNLQAASVFKAEGNPAQF</sequence>
<accession>A0A315UY79</accession>
<evidence type="ECO:0000256" key="3">
    <source>
        <dbReference type="ARBA" id="ARBA00022491"/>
    </source>
</evidence>
<dbReference type="EMBL" id="NHOQ01002733">
    <property type="protein sequence ID" value="PWA15155.1"/>
    <property type="molecule type" value="Genomic_DNA"/>
</dbReference>
<keyword evidence="8" id="KW-0539">Nucleus</keyword>
<dbReference type="PROSITE" id="PS51148">
    <property type="entry name" value="AXH"/>
    <property type="match status" value="1"/>
</dbReference>
<feature type="compositionally biased region" description="Polar residues" evidence="9">
    <location>
        <begin position="346"/>
        <end position="356"/>
    </location>
</feature>
<keyword evidence="6" id="KW-0238">DNA-binding</keyword>
<keyword evidence="4" id="KW-0597">Phosphoprotein</keyword>
<feature type="region of interest" description="Disordered" evidence="9">
    <location>
        <begin position="136"/>
        <end position="277"/>
    </location>
</feature>
<dbReference type="PANTHER" id="PTHR13392:SF5">
    <property type="entry name" value="ATAXIN-1"/>
    <property type="match status" value="1"/>
</dbReference>
<feature type="region of interest" description="Disordered" evidence="9">
    <location>
        <begin position="808"/>
        <end position="840"/>
    </location>
</feature>
<feature type="region of interest" description="Disordered" evidence="9">
    <location>
        <begin position="930"/>
        <end position="955"/>
    </location>
</feature>
<comment type="similarity">
    <text evidence="2">Belongs to the ATXN1 family.</text>
</comment>
<dbReference type="InterPro" id="IPR043404">
    <property type="entry name" value="ATAXIN1-like"/>
</dbReference>
<keyword evidence="12" id="KW-1185">Reference proteome</keyword>
<evidence type="ECO:0000256" key="7">
    <source>
        <dbReference type="ARBA" id="ARBA00023163"/>
    </source>
</evidence>
<evidence type="ECO:0000313" key="12">
    <source>
        <dbReference type="Proteomes" id="UP000250572"/>
    </source>
</evidence>
<feature type="compositionally biased region" description="Polar residues" evidence="9">
    <location>
        <begin position="685"/>
        <end position="694"/>
    </location>
</feature>
<feature type="compositionally biased region" description="Low complexity" evidence="9">
    <location>
        <begin position="148"/>
        <end position="162"/>
    </location>
</feature>
<evidence type="ECO:0000313" key="11">
    <source>
        <dbReference type="EMBL" id="PWA15155.1"/>
    </source>
</evidence>